<evidence type="ECO:0000313" key="3">
    <source>
        <dbReference type="Proteomes" id="UP001221757"/>
    </source>
</evidence>
<protein>
    <recommendedName>
        <fullName evidence="4">Condensation domain-containing protein</fullName>
    </recommendedName>
</protein>
<keyword evidence="3" id="KW-1185">Reference proteome</keyword>
<gene>
    <name evidence="2" type="ORF">B0H17DRAFT_1285858</name>
</gene>
<evidence type="ECO:0000256" key="1">
    <source>
        <dbReference type="SAM" id="MobiDB-lite"/>
    </source>
</evidence>
<feature type="compositionally biased region" description="Low complexity" evidence="1">
    <location>
        <begin position="429"/>
        <end position="439"/>
    </location>
</feature>
<dbReference type="AlphaFoldDB" id="A0AAD7GJ64"/>
<dbReference type="InterPro" id="IPR023213">
    <property type="entry name" value="CAT-like_dom_sf"/>
</dbReference>
<proteinExistence type="predicted"/>
<dbReference type="EMBL" id="JARKIE010000057">
    <property type="protein sequence ID" value="KAJ7691582.1"/>
    <property type="molecule type" value="Genomic_DNA"/>
</dbReference>
<reference evidence="2" key="1">
    <citation type="submission" date="2023-03" db="EMBL/GenBank/DDBJ databases">
        <title>Massive genome expansion in bonnet fungi (Mycena s.s.) driven by repeated elements and novel gene families across ecological guilds.</title>
        <authorList>
            <consortium name="Lawrence Berkeley National Laboratory"/>
            <person name="Harder C.B."/>
            <person name="Miyauchi S."/>
            <person name="Viragh M."/>
            <person name="Kuo A."/>
            <person name="Thoen E."/>
            <person name="Andreopoulos B."/>
            <person name="Lu D."/>
            <person name="Skrede I."/>
            <person name="Drula E."/>
            <person name="Henrissat B."/>
            <person name="Morin E."/>
            <person name="Kohler A."/>
            <person name="Barry K."/>
            <person name="LaButti K."/>
            <person name="Morin E."/>
            <person name="Salamov A."/>
            <person name="Lipzen A."/>
            <person name="Mereny Z."/>
            <person name="Hegedus B."/>
            <person name="Baldrian P."/>
            <person name="Stursova M."/>
            <person name="Weitz H."/>
            <person name="Taylor A."/>
            <person name="Grigoriev I.V."/>
            <person name="Nagy L.G."/>
            <person name="Martin F."/>
            <person name="Kauserud H."/>
        </authorList>
    </citation>
    <scope>NUCLEOTIDE SEQUENCE</scope>
    <source>
        <strain evidence="2">CBHHK067</strain>
    </source>
</reference>
<name>A0AAD7GJ64_MYCRO</name>
<comment type="caution">
    <text evidence="2">The sequence shown here is derived from an EMBL/GenBank/DDBJ whole genome shotgun (WGS) entry which is preliminary data.</text>
</comment>
<dbReference type="Gene3D" id="3.30.559.10">
    <property type="entry name" value="Chloramphenicol acetyltransferase-like domain"/>
    <property type="match status" value="1"/>
</dbReference>
<dbReference type="Proteomes" id="UP001221757">
    <property type="component" value="Unassembled WGS sequence"/>
</dbReference>
<sequence length="553" mass="61415">MSVAISQDSKSPLRMMPTYRRTLGPNELSYFLPSRAYGLNDLFSRLIFRAPPGFVSPVRLRIVWAIMRLRHTLLCCRVEMQPGCYDEAQFVYTPPASPRHALDEAEATSRVYDDITGPELLTDYLGGPRKLSSQCLSRLEVARHGEVSPGVHEYHLVYMNHHAINSGVPFQWQCDMMLELLGGSDVPGGPPRNDSELAKILDDEWRKRWSRSRGPDDVIVPAMETRLGGNPRSSKFHEAAWRVDHQIVERRSIGGHTFPRVKSVTKNPRIVQVKFSVTQTAAIQAKCKSERATIQNVSFTLANFAWIRLCAQHPELGASKTLPMMMYTAVGLQRHLPPPVSPLASGLSLALGYCNVVLPTFLPASADARALFWARSRAVQSQMHAYTRSPLLPVRTQLVGAARGERAKAFARQDDEADGTMPRRPVPAPVSARAPTAPTAAPPAPSAALLGISHVGDITPFYHTARYPMVELLDCIGVGRKAHGGLLLSTRTFLGRFNMFMTWDTEGFPPGIMEEFWRYFVDGVHEFVLEDPSGTAEELDCLRTAPPRGRGKL</sequence>
<accession>A0AAD7GJ64</accession>
<organism evidence="2 3">
    <name type="scientific">Mycena rosella</name>
    <name type="common">Pink bonnet</name>
    <name type="synonym">Agaricus rosellus</name>
    <dbReference type="NCBI Taxonomy" id="1033263"/>
    <lineage>
        <taxon>Eukaryota</taxon>
        <taxon>Fungi</taxon>
        <taxon>Dikarya</taxon>
        <taxon>Basidiomycota</taxon>
        <taxon>Agaricomycotina</taxon>
        <taxon>Agaricomycetes</taxon>
        <taxon>Agaricomycetidae</taxon>
        <taxon>Agaricales</taxon>
        <taxon>Marasmiineae</taxon>
        <taxon>Mycenaceae</taxon>
        <taxon>Mycena</taxon>
    </lineage>
</organism>
<evidence type="ECO:0000313" key="2">
    <source>
        <dbReference type="EMBL" id="KAJ7691582.1"/>
    </source>
</evidence>
<evidence type="ECO:0008006" key="4">
    <source>
        <dbReference type="Google" id="ProtNLM"/>
    </source>
</evidence>
<feature type="region of interest" description="Disordered" evidence="1">
    <location>
        <begin position="410"/>
        <end position="440"/>
    </location>
</feature>